<dbReference type="Pfam" id="PF00805">
    <property type="entry name" value="Pentapeptide"/>
    <property type="match status" value="1"/>
</dbReference>
<reference evidence="3 4" key="1">
    <citation type="submission" date="2016-10" db="EMBL/GenBank/DDBJ databases">
        <title>Draft Genome sequence of Alkanindiges sp. strain H1.</title>
        <authorList>
            <person name="Subhash Y."/>
            <person name="Lee S."/>
        </authorList>
    </citation>
    <scope>NUCLEOTIDE SEQUENCE [LARGE SCALE GENOMIC DNA]</scope>
    <source>
        <strain evidence="3 4">H1</strain>
    </source>
</reference>
<dbReference type="STRING" id="1907941.BKE30_00795"/>
<keyword evidence="2" id="KW-0472">Membrane</keyword>
<accession>A0A1S8CZP5</accession>
<proteinExistence type="predicted"/>
<dbReference type="PANTHER" id="PTHR14136">
    <property type="entry name" value="BTB_POZ DOMAIN-CONTAINING PROTEIN KCTD9"/>
    <property type="match status" value="1"/>
</dbReference>
<gene>
    <name evidence="3" type="ORF">BKE30_00795</name>
</gene>
<evidence type="ECO:0008006" key="5">
    <source>
        <dbReference type="Google" id="ProtNLM"/>
    </source>
</evidence>
<comment type="caution">
    <text evidence="3">The sequence shown here is derived from an EMBL/GenBank/DDBJ whole genome shotgun (WGS) entry which is preliminary data.</text>
</comment>
<dbReference type="InterPro" id="IPR001646">
    <property type="entry name" value="5peptide_repeat"/>
</dbReference>
<dbReference type="AlphaFoldDB" id="A0A1S8CZP5"/>
<feature type="transmembrane region" description="Helical" evidence="2">
    <location>
        <begin position="160"/>
        <end position="178"/>
    </location>
</feature>
<name>A0A1S8CZP5_9GAMM</name>
<feature type="transmembrane region" description="Helical" evidence="2">
    <location>
        <begin position="198"/>
        <end position="216"/>
    </location>
</feature>
<evidence type="ECO:0000313" key="4">
    <source>
        <dbReference type="Proteomes" id="UP000192132"/>
    </source>
</evidence>
<dbReference type="EMBL" id="MLCN01000003">
    <property type="protein sequence ID" value="ONG42076.1"/>
    <property type="molecule type" value="Genomic_DNA"/>
</dbReference>
<dbReference type="InterPro" id="IPR051082">
    <property type="entry name" value="Pentapeptide-BTB/POZ_domain"/>
</dbReference>
<dbReference type="Gene3D" id="2.160.20.80">
    <property type="entry name" value="E3 ubiquitin-protein ligase SopA"/>
    <property type="match status" value="1"/>
</dbReference>
<feature type="transmembrane region" description="Helical" evidence="2">
    <location>
        <begin position="16"/>
        <end position="36"/>
    </location>
</feature>
<keyword evidence="2" id="KW-0812">Transmembrane</keyword>
<dbReference type="SUPFAM" id="SSF141571">
    <property type="entry name" value="Pentapeptide repeat-like"/>
    <property type="match status" value="1"/>
</dbReference>
<feature type="region of interest" description="Disordered" evidence="1">
    <location>
        <begin position="256"/>
        <end position="287"/>
    </location>
</feature>
<dbReference type="Proteomes" id="UP000192132">
    <property type="component" value="Unassembled WGS sequence"/>
</dbReference>
<feature type="transmembrane region" description="Helical" evidence="2">
    <location>
        <begin position="42"/>
        <end position="65"/>
    </location>
</feature>
<sequence length="589" mass="68137">MKDKLKQFWNEPVNRFWLTCAFGTLFALCFGIYSFFEKSLNPVISLGLISIALIFEILFLIALIINTLADTTREYLEAFQEINRDLRYGYYQKKNRDKDYKGPSWNDEEFSKITDLKARVNEFVKASIEYQQVDFKGWKERNIDTNLDSRKQTISRITKMFFAAIFSLLILFALLYWLEFNVARIKNLLENSRSPVLVALITTIITSPIIFTVWVFRDKNNRVQIANARKDTNLKDFQKLSEWASGFHLPEPKHAISTKNMSKTGKDGQENTEETTTSQEDFIAPDNSNSISRRQGAEALQASAIAQLEAFMFGKYGEQFMQPAFLLIHSIWESIITQQQARYSDEEFKHVLEQLHKNPIITALNKALTGAGGNHLRLFEITLENLKFTGLSVEQFSAKKINFCGMTLCYTNFSHCTFTSSRFIKSDLSGASLTYTNFFSSDMQKIIFNFSKIKEVKFSLCDMYSSEFISAELINTDFSSSNLEYADFSHAKFKNVTFDGADLKNSSFIDSEINEKDITTMFNKTKINRYTSFDHFSQHANVVSPLLERILFHGAIWDDDPNWLVGKIQDKNLLEKIFKDCEERRKYQN</sequence>
<evidence type="ECO:0000256" key="2">
    <source>
        <dbReference type="SAM" id="Phobius"/>
    </source>
</evidence>
<evidence type="ECO:0000256" key="1">
    <source>
        <dbReference type="SAM" id="MobiDB-lite"/>
    </source>
</evidence>
<organism evidence="3 4">
    <name type="scientific">Alkanindiges hydrocarboniclasticus</name>
    <dbReference type="NCBI Taxonomy" id="1907941"/>
    <lineage>
        <taxon>Bacteria</taxon>
        <taxon>Pseudomonadati</taxon>
        <taxon>Pseudomonadota</taxon>
        <taxon>Gammaproteobacteria</taxon>
        <taxon>Moraxellales</taxon>
        <taxon>Moraxellaceae</taxon>
        <taxon>Alkanindiges</taxon>
    </lineage>
</organism>
<dbReference type="RefSeq" id="WP_076876770.1">
    <property type="nucleotide sequence ID" value="NZ_MLCN01000003.1"/>
</dbReference>
<evidence type="ECO:0000313" key="3">
    <source>
        <dbReference type="EMBL" id="ONG42076.1"/>
    </source>
</evidence>
<keyword evidence="2" id="KW-1133">Transmembrane helix</keyword>
<dbReference type="OrthoDB" id="7531606at2"/>
<keyword evidence="4" id="KW-1185">Reference proteome</keyword>
<dbReference type="Pfam" id="PF13599">
    <property type="entry name" value="Pentapeptide_4"/>
    <property type="match status" value="1"/>
</dbReference>
<dbReference type="PANTHER" id="PTHR14136:SF25">
    <property type="entry name" value="BTB_POZ DOMAIN-CONTAINING PROTEIN"/>
    <property type="match status" value="1"/>
</dbReference>
<protein>
    <recommendedName>
        <fullName evidence="5">Pentapeptide repeat protein</fullName>
    </recommendedName>
</protein>